<evidence type="ECO:0000313" key="3">
    <source>
        <dbReference type="WBParaSite" id="scaffold8622_cov194.g13230"/>
    </source>
</evidence>
<accession>A0A915NA52</accession>
<protein>
    <submittedName>
        <fullName evidence="3">Peptidase M41 domain-containing protein</fullName>
    </submittedName>
</protein>
<dbReference type="AlphaFoldDB" id="A0A915NA52"/>
<feature type="region of interest" description="Disordered" evidence="1">
    <location>
        <begin position="1"/>
        <end position="46"/>
    </location>
</feature>
<dbReference type="WBParaSite" id="scaffold8622_cov194.g13230">
    <property type="protein sequence ID" value="scaffold8622_cov194.g13230"/>
    <property type="gene ID" value="scaffold8622_cov194.g13230"/>
</dbReference>
<dbReference type="Gene3D" id="1.20.58.760">
    <property type="entry name" value="Peptidase M41"/>
    <property type="match status" value="1"/>
</dbReference>
<keyword evidence="2" id="KW-1185">Reference proteome</keyword>
<dbReference type="GO" id="GO:0006508">
    <property type="term" value="P:proteolysis"/>
    <property type="evidence" value="ECO:0007669"/>
    <property type="project" value="InterPro"/>
</dbReference>
<sequence length="198" mass="22139">MRRKHCQPHGWPRPFFHLHTQEETTEEEEPSTTEIDVTQASELDNGVDKQEISERKAVLVQNVQKNVPLKQSKSFTNLSVAGVSLKRSCSCRQINMEMDNKSVCSLDWESDFDDCFGGVYQIGGETCIECHPQANGKTGLTADEKMALASHEAGHAFVAFLLGVPVTKITLLPEGQLLGHNRFNHGYFSRQYLTSAKN</sequence>
<dbReference type="GO" id="GO:0004176">
    <property type="term" value="F:ATP-dependent peptidase activity"/>
    <property type="evidence" value="ECO:0007669"/>
    <property type="project" value="InterPro"/>
</dbReference>
<dbReference type="InterPro" id="IPR037219">
    <property type="entry name" value="Peptidase_M41-like"/>
</dbReference>
<organism evidence="2 3">
    <name type="scientific">Meloidogyne javanica</name>
    <name type="common">Root-knot nematode worm</name>
    <dbReference type="NCBI Taxonomy" id="6303"/>
    <lineage>
        <taxon>Eukaryota</taxon>
        <taxon>Metazoa</taxon>
        <taxon>Ecdysozoa</taxon>
        <taxon>Nematoda</taxon>
        <taxon>Chromadorea</taxon>
        <taxon>Rhabditida</taxon>
        <taxon>Tylenchina</taxon>
        <taxon>Tylenchomorpha</taxon>
        <taxon>Tylenchoidea</taxon>
        <taxon>Meloidogynidae</taxon>
        <taxon>Meloidogyninae</taxon>
        <taxon>Meloidogyne</taxon>
        <taxon>Meloidogyne incognita group</taxon>
    </lineage>
</organism>
<dbReference type="GO" id="GO:0005524">
    <property type="term" value="F:ATP binding"/>
    <property type="evidence" value="ECO:0007669"/>
    <property type="project" value="InterPro"/>
</dbReference>
<dbReference type="Proteomes" id="UP000887561">
    <property type="component" value="Unplaced"/>
</dbReference>
<reference evidence="3" key="1">
    <citation type="submission" date="2022-11" db="UniProtKB">
        <authorList>
            <consortium name="WormBaseParasite"/>
        </authorList>
    </citation>
    <scope>IDENTIFICATION</scope>
</reference>
<dbReference type="GO" id="GO:0004222">
    <property type="term" value="F:metalloendopeptidase activity"/>
    <property type="evidence" value="ECO:0007669"/>
    <property type="project" value="InterPro"/>
</dbReference>
<proteinExistence type="predicted"/>
<evidence type="ECO:0000256" key="1">
    <source>
        <dbReference type="SAM" id="MobiDB-lite"/>
    </source>
</evidence>
<name>A0A915NA52_MELJA</name>
<evidence type="ECO:0000313" key="2">
    <source>
        <dbReference type="Proteomes" id="UP000887561"/>
    </source>
</evidence>
<dbReference type="SUPFAM" id="SSF140990">
    <property type="entry name" value="FtsH protease domain-like"/>
    <property type="match status" value="1"/>
</dbReference>